<dbReference type="Proteomes" id="UP001174839">
    <property type="component" value="Unassembled WGS sequence"/>
</dbReference>
<gene>
    <name evidence="2" type="ORF">QU605_14395</name>
</gene>
<comment type="caution">
    <text evidence="2">The sequence shown here is derived from an EMBL/GenBank/DDBJ whole genome shotgun (WGS) entry which is preliminary data.</text>
</comment>
<proteinExistence type="predicted"/>
<dbReference type="EMBL" id="JAUDUY010000012">
    <property type="protein sequence ID" value="MDM9632664.1"/>
    <property type="molecule type" value="Genomic_DNA"/>
</dbReference>
<organism evidence="2 3">
    <name type="scientific">Robiginitalea aurantiaca</name>
    <dbReference type="NCBI Taxonomy" id="3056915"/>
    <lineage>
        <taxon>Bacteria</taxon>
        <taxon>Pseudomonadati</taxon>
        <taxon>Bacteroidota</taxon>
        <taxon>Flavobacteriia</taxon>
        <taxon>Flavobacteriales</taxon>
        <taxon>Flavobacteriaceae</taxon>
        <taxon>Robiginitalea</taxon>
    </lineage>
</organism>
<keyword evidence="1" id="KW-0812">Transmembrane</keyword>
<evidence type="ECO:0000256" key="1">
    <source>
        <dbReference type="SAM" id="Phobius"/>
    </source>
</evidence>
<feature type="transmembrane region" description="Helical" evidence="1">
    <location>
        <begin position="21"/>
        <end position="40"/>
    </location>
</feature>
<keyword evidence="3" id="KW-1185">Reference proteome</keyword>
<keyword evidence="1" id="KW-0472">Membrane</keyword>
<sequence length="246" mass="29044">MLRFFRQIRQRLLTDNKFSKYLLYAVGEILLVVIGILIALQVDNWNENRKALAQENELLEEVQEGLISDLNLINLCISDHEQFIRSQDFIVQWIDQKLPYRDSLIPHFKHTFWTKLFSVKDAPYETLKVFGIQNLSNKELGHQISNLYDVVYEDLFYWQNEQKNNSLHFRNTHDQIGFEFLPDFGDGSLQLDLRPVNPKALQYNKAYLLNLKMTRGTLSIFNMQLKEARSQIKRTIEMIESELSAI</sequence>
<reference evidence="2" key="1">
    <citation type="submission" date="2023-06" db="EMBL/GenBank/DDBJ databases">
        <title>Robiginitalea aurantiacus sp. nov. and Algoriphagus sediminis sp. nov., isolated from coastal sediment.</title>
        <authorList>
            <person name="Zhou Z.Y."/>
            <person name="An J."/>
            <person name="Jia Y.W."/>
            <person name="Du Z.J."/>
        </authorList>
    </citation>
    <scope>NUCLEOTIDE SEQUENCE</scope>
    <source>
        <strain evidence="2">M39</strain>
    </source>
</reference>
<name>A0ABT7WIK4_9FLAO</name>
<protein>
    <submittedName>
        <fullName evidence="2">Uncharacterized protein</fullName>
    </submittedName>
</protein>
<accession>A0ABT7WIK4</accession>
<evidence type="ECO:0000313" key="2">
    <source>
        <dbReference type="EMBL" id="MDM9632664.1"/>
    </source>
</evidence>
<keyword evidence="1" id="KW-1133">Transmembrane helix</keyword>
<evidence type="ECO:0000313" key="3">
    <source>
        <dbReference type="Proteomes" id="UP001174839"/>
    </source>
</evidence>
<dbReference type="RefSeq" id="WP_289726028.1">
    <property type="nucleotide sequence ID" value="NZ_JAUDUY010000012.1"/>
</dbReference>